<evidence type="ECO:0000256" key="10">
    <source>
        <dbReference type="PROSITE-ProRule" id="PRU00042"/>
    </source>
</evidence>
<dbReference type="SUPFAM" id="SSF53098">
    <property type="entry name" value="Ribonuclease H-like"/>
    <property type="match status" value="1"/>
</dbReference>
<dbReference type="GO" id="GO:0009791">
    <property type="term" value="P:post-embryonic development"/>
    <property type="evidence" value="ECO:0007669"/>
    <property type="project" value="UniProtKB-ARBA"/>
</dbReference>
<dbReference type="GO" id="GO:0008270">
    <property type="term" value="F:zinc ion binding"/>
    <property type="evidence" value="ECO:0007669"/>
    <property type="project" value="UniProtKB-KW"/>
</dbReference>
<keyword evidence="3" id="KW-0677">Repeat</keyword>
<keyword evidence="9" id="KW-0539">Nucleus</keyword>
<dbReference type="GO" id="GO:0046983">
    <property type="term" value="F:protein dimerization activity"/>
    <property type="evidence" value="ECO:0007669"/>
    <property type="project" value="InterPro"/>
</dbReference>
<dbReference type="Gene3D" id="1.10.10.1070">
    <property type="entry name" value="Zinc finger, BED domain-containing"/>
    <property type="match status" value="1"/>
</dbReference>
<keyword evidence="4 10" id="KW-0863">Zinc-finger</keyword>
<evidence type="ECO:0000256" key="9">
    <source>
        <dbReference type="ARBA" id="ARBA00023242"/>
    </source>
</evidence>
<dbReference type="EMBL" id="JARQWQ010000020">
    <property type="protein sequence ID" value="KAK2565186.1"/>
    <property type="molecule type" value="Genomic_DNA"/>
</dbReference>
<dbReference type="GO" id="GO:0003677">
    <property type="term" value="F:DNA binding"/>
    <property type="evidence" value="ECO:0007669"/>
    <property type="project" value="UniProtKB-KW"/>
</dbReference>
<dbReference type="SUPFAM" id="SSF57667">
    <property type="entry name" value="beta-beta-alpha zinc fingers"/>
    <property type="match status" value="2"/>
</dbReference>
<accession>A0AAD9V8H1</accession>
<gene>
    <name evidence="14" type="ORF">P5673_011115</name>
</gene>
<keyword evidence="15" id="KW-1185">Reference proteome</keyword>
<evidence type="ECO:0000256" key="1">
    <source>
        <dbReference type="ARBA" id="ARBA00004123"/>
    </source>
</evidence>
<evidence type="ECO:0000259" key="12">
    <source>
        <dbReference type="PROSITE" id="PS50157"/>
    </source>
</evidence>
<dbReference type="GO" id="GO:0005634">
    <property type="term" value="C:nucleus"/>
    <property type="evidence" value="ECO:0007669"/>
    <property type="project" value="UniProtKB-SubCell"/>
</dbReference>
<keyword evidence="5" id="KW-0862">Zinc</keyword>
<evidence type="ECO:0000256" key="11">
    <source>
        <dbReference type="SAM" id="MobiDB-lite"/>
    </source>
</evidence>
<name>A0AAD9V8H1_ACRCE</name>
<keyword evidence="2" id="KW-0479">Metal-binding</keyword>
<dbReference type="InterPro" id="IPR003656">
    <property type="entry name" value="Znf_BED"/>
</dbReference>
<keyword evidence="8" id="KW-0804">Transcription</keyword>
<keyword evidence="7" id="KW-0238">DNA-binding</keyword>
<dbReference type="Pfam" id="PF02892">
    <property type="entry name" value="zf-BED"/>
    <property type="match status" value="1"/>
</dbReference>
<dbReference type="PANTHER" id="PTHR46481">
    <property type="entry name" value="ZINC FINGER BED DOMAIN-CONTAINING PROTEIN 4"/>
    <property type="match status" value="1"/>
</dbReference>
<dbReference type="SUPFAM" id="SSF140996">
    <property type="entry name" value="Hermes dimerisation domain"/>
    <property type="match status" value="1"/>
</dbReference>
<dbReference type="FunFam" id="3.30.160.60:FF:000072">
    <property type="entry name" value="zinc finger protein 143 isoform X1"/>
    <property type="match status" value="1"/>
</dbReference>
<reference evidence="14" key="1">
    <citation type="journal article" date="2023" name="G3 (Bethesda)">
        <title>Whole genome assembly and annotation of the endangered Caribbean coral Acropora cervicornis.</title>
        <authorList>
            <person name="Selwyn J.D."/>
            <person name="Vollmer S.V."/>
        </authorList>
    </citation>
    <scope>NUCLEOTIDE SEQUENCE</scope>
    <source>
        <strain evidence="14">K2</strain>
    </source>
</reference>
<evidence type="ECO:0000313" key="14">
    <source>
        <dbReference type="EMBL" id="KAK2565186.1"/>
    </source>
</evidence>
<dbReference type="PROSITE" id="PS00028">
    <property type="entry name" value="ZINC_FINGER_C2H2_1"/>
    <property type="match status" value="1"/>
</dbReference>
<evidence type="ECO:0000256" key="7">
    <source>
        <dbReference type="ARBA" id="ARBA00023125"/>
    </source>
</evidence>
<feature type="region of interest" description="Disordered" evidence="11">
    <location>
        <begin position="224"/>
        <end position="254"/>
    </location>
</feature>
<evidence type="ECO:0000256" key="3">
    <source>
        <dbReference type="ARBA" id="ARBA00022737"/>
    </source>
</evidence>
<evidence type="ECO:0000256" key="5">
    <source>
        <dbReference type="ARBA" id="ARBA00022833"/>
    </source>
</evidence>
<dbReference type="SMART" id="SM00355">
    <property type="entry name" value="ZnF_C2H2"/>
    <property type="match status" value="2"/>
</dbReference>
<protein>
    <submittedName>
        <fullName evidence="14">E3 SUMO-protein ligase ZBED1</fullName>
    </submittedName>
</protein>
<dbReference type="GO" id="GO:0016874">
    <property type="term" value="F:ligase activity"/>
    <property type="evidence" value="ECO:0007669"/>
    <property type="project" value="UniProtKB-KW"/>
</dbReference>
<evidence type="ECO:0000256" key="6">
    <source>
        <dbReference type="ARBA" id="ARBA00023015"/>
    </source>
</evidence>
<evidence type="ECO:0000259" key="13">
    <source>
        <dbReference type="PROSITE" id="PS50808"/>
    </source>
</evidence>
<keyword evidence="6" id="KW-0805">Transcription regulation</keyword>
<evidence type="ECO:0000313" key="15">
    <source>
        <dbReference type="Proteomes" id="UP001249851"/>
    </source>
</evidence>
<evidence type="ECO:0000256" key="2">
    <source>
        <dbReference type="ARBA" id="ARBA00022723"/>
    </source>
</evidence>
<evidence type="ECO:0000256" key="8">
    <source>
        <dbReference type="ARBA" id="ARBA00023163"/>
    </source>
</evidence>
<dbReference type="InterPro" id="IPR012337">
    <property type="entry name" value="RNaseH-like_sf"/>
</dbReference>
<keyword evidence="14" id="KW-0436">Ligase</keyword>
<feature type="compositionally biased region" description="Basic and acidic residues" evidence="11">
    <location>
        <begin position="224"/>
        <end position="234"/>
    </location>
</feature>
<evidence type="ECO:0000256" key="4">
    <source>
        <dbReference type="ARBA" id="ARBA00022771"/>
    </source>
</evidence>
<dbReference type="PROSITE" id="PS50808">
    <property type="entry name" value="ZF_BED"/>
    <property type="match status" value="1"/>
</dbReference>
<proteinExistence type="predicted"/>
<reference evidence="14" key="2">
    <citation type="journal article" date="2023" name="Science">
        <title>Genomic signatures of disease resistance in endangered staghorn corals.</title>
        <authorList>
            <person name="Vollmer S.V."/>
            <person name="Selwyn J.D."/>
            <person name="Despard B.A."/>
            <person name="Roesel C.L."/>
        </authorList>
    </citation>
    <scope>NUCLEOTIDE SEQUENCE</scope>
    <source>
        <tissue evidence="14">Whole Organism</tissue>
    </source>
</reference>
<feature type="domain" description="C2H2-type" evidence="12">
    <location>
        <begin position="147"/>
        <end position="176"/>
    </location>
</feature>
<dbReference type="InterPro" id="IPR013087">
    <property type="entry name" value="Znf_C2H2_type"/>
</dbReference>
<comment type="subcellular location">
    <subcellularLocation>
        <location evidence="1">Nucleus</location>
    </subcellularLocation>
</comment>
<sequence>MEDRVPEEAEGDLTCLVDQKNAGSRVAQISNQPVTPSEQDVVRILLAPQQQPEVDSGRAEETDAACNAIIVTLETQKGAEGHENGKPLVLESVMANSVPVETNFQDGNMSCEDGSHLRCKVEGGRKPFGTMEGLKCHVRSDTEERPHICPQQGCGKAFKAFGDLQKHKYRHTGSDGKRQRSAVWQYFIKSENVGMSQCTICSEIVKHANNTSNLFKHLKAKHREEFQQAEKQREEDQETAAKKRKTAPNPKQTTPIKLKVENAQKYPADSTRRKNVDEAVVRMVAVDMHSPSIVENVGFQSLIQLLDPRYILPSMKDLTKTLLPSIYSTKVEELKQELAQVSHLALSSELWESATTERYLTISCHFLNSSWELKSLVLETMLFTTSPSPEIIAGSLTRMLQTWGILKKIVAVVSEDASSGISAAAKGLGLTHVPSFTSVLNLVVSEAMKTDASVQELRTKCNQMVSFFHRNIKATEKLVEIQCQLGCSGQELVEEVETRWNSTYHMFQEITEQYEAITTALCLSNGNSLCLSSSDVGVLRASVAVLKPFEAATTEVSSERRVFVSKVIPLATSLEHLTSKIDTEQALALELQAQMRLHFANFRISHPLIMATMLDPRMKKLAFHDSVTPRQGELRILQELSELVPADSNQDTQTAESSAASGLWDFFDAQVAKAHSPSKGMTNAKLEVMRFFEEPVLRRNEDPLEWWKANQSNYPLLSQLAKKYLCVPGSSVPVERLFTQKGELFSRKRNQLNSNDVDLFLFLNQNL</sequence>
<organism evidence="14 15">
    <name type="scientific">Acropora cervicornis</name>
    <name type="common">Staghorn coral</name>
    <dbReference type="NCBI Taxonomy" id="6130"/>
    <lineage>
        <taxon>Eukaryota</taxon>
        <taxon>Metazoa</taxon>
        <taxon>Cnidaria</taxon>
        <taxon>Anthozoa</taxon>
        <taxon>Hexacorallia</taxon>
        <taxon>Scleractinia</taxon>
        <taxon>Astrocoeniina</taxon>
        <taxon>Acroporidae</taxon>
        <taxon>Acropora</taxon>
    </lineage>
</organism>
<comment type="caution">
    <text evidence="14">The sequence shown here is derived from an EMBL/GenBank/DDBJ whole genome shotgun (WGS) entry which is preliminary data.</text>
</comment>
<dbReference type="Proteomes" id="UP001249851">
    <property type="component" value="Unassembled WGS sequence"/>
</dbReference>
<dbReference type="PANTHER" id="PTHR46481:SF10">
    <property type="entry name" value="ZINC FINGER BED DOMAIN-CONTAINING PROTEIN 39"/>
    <property type="match status" value="1"/>
</dbReference>
<feature type="domain" description="BED-type" evidence="13">
    <location>
        <begin position="178"/>
        <end position="229"/>
    </location>
</feature>
<dbReference type="AlphaFoldDB" id="A0AAD9V8H1"/>
<dbReference type="Pfam" id="PF05699">
    <property type="entry name" value="Dimer_Tnp_hAT"/>
    <property type="match status" value="1"/>
</dbReference>
<dbReference type="Gene3D" id="3.30.160.60">
    <property type="entry name" value="Classic Zinc Finger"/>
    <property type="match status" value="1"/>
</dbReference>
<dbReference type="InterPro" id="IPR008906">
    <property type="entry name" value="HATC_C_dom"/>
</dbReference>
<dbReference type="PROSITE" id="PS50157">
    <property type="entry name" value="ZINC_FINGER_C2H2_2"/>
    <property type="match status" value="1"/>
</dbReference>
<dbReference type="InterPro" id="IPR036236">
    <property type="entry name" value="Znf_C2H2_sf"/>
</dbReference>
<dbReference type="InterPro" id="IPR052035">
    <property type="entry name" value="ZnF_BED_domain_contain"/>
</dbReference>
<dbReference type="SMART" id="SM00614">
    <property type="entry name" value="ZnF_BED"/>
    <property type="match status" value="1"/>
</dbReference>